<feature type="compositionally biased region" description="Polar residues" evidence="6">
    <location>
        <begin position="170"/>
        <end position="190"/>
    </location>
</feature>
<evidence type="ECO:0000256" key="6">
    <source>
        <dbReference type="SAM" id="MobiDB-lite"/>
    </source>
</evidence>
<reference evidence="9 10" key="1">
    <citation type="journal article" date="2020" name="Genomics">
        <title>Complete, high-quality genomes from long-read metagenomic sequencing of two wolf lichen thalli reveals enigmatic genome architecture.</title>
        <authorList>
            <person name="McKenzie S.K."/>
            <person name="Walston R.F."/>
            <person name="Allen J.L."/>
        </authorList>
    </citation>
    <scope>NUCLEOTIDE SEQUENCE [LARGE SCALE GENOMIC DNA]</scope>
    <source>
        <strain evidence="9">WasteWater1</strain>
    </source>
</reference>
<dbReference type="GO" id="GO:0160214">
    <property type="term" value="F:endoplasmic reticulum-plasma membrane adaptor activity"/>
    <property type="evidence" value="ECO:0007669"/>
    <property type="project" value="UniProtKB-ARBA"/>
</dbReference>
<evidence type="ECO:0000313" key="9">
    <source>
        <dbReference type="EMBL" id="KAF6224064.1"/>
    </source>
</evidence>
<dbReference type="Proteomes" id="UP000593566">
    <property type="component" value="Unassembled WGS sequence"/>
</dbReference>
<keyword evidence="5 7" id="KW-0472">Membrane</keyword>
<comment type="similarity">
    <text evidence="2">Belongs to the VAMP-associated protein (VAP) (TC 9.B.17) family.</text>
</comment>
<keyword evidence="4 7" id="KW-1133">Transmembrane helix</keyword>
<feature type="region of interest" description="Disordered" evidence="6">
    <location>
        <begin position="145"/>
        <end position="194"/>
    </location>
</feature>
<dbReference type="PANTHER" id="PTHR10809">
    <property type="entry name" value="VESICLE-ASSOCIATED MEMBRANE PROTEIN-ASSOCIATED PROTEIN"/>
    <property type="match status" value="1"/>
</dbReference>
<dbReference type="GO" id="GO:1902647">
    <property type="term" value="P:negative regulation of 1-phosphatidyl-1D-myo-inositol 4,5-bisphosphate biosynthetic process"/>
    <property type="evidence" value="ECO:0007669"/>
    <property type="project" value="UniProtKB-ARBA"/>
</dbReference>
<dbReference type="GO" id="GO:0001786">
    <property type="term" value="F:phosphatidylserine binding"/>
    <property type="evidence" value="ECO:0007669"/>
    <property type="project" value="UniProtKB-ARBA"/>
</dbReference>
<dbReference type="GO" id="GO:0160219">
    <property type="term" value="C:cortical endoplasmic reticulum membrane"/>
    <property type="evidence" value="ECO:0007669"/>
    <property type="project" value="UniProtKB-ARBA"/>
</dbReference>
<evidence type="ECO:0000313" key="10">
    <source>
        <dbReference type="Proteomes" id="UP000593566"/>
    </source>
</evidence>
<evidence type="ECO:0000256" key="5">
    <source>
        <dbReference type="ARBA" id="ARBA00023136"/>
    </source>
</evidence>
<dbReference type="GO" id="GO:0061709">
    <property type="term" value="P:reticulophagy"/>
    <property type="evidence" value="ECO:0007669"/>
    <property type="project" value="UniProtKB-ARBA"/>
</dbReference>
<dbReference type="Pfam" id="PF00635">
    <property type="entry name" value="Motile_Sperm"/>
    <property type="match status" value="1"/>
</dbReference>
<dbReference type="InterPro" id="IPR016763">
    <property type="entry name" value="VAP"/>
</dbReference>
<dbReference type="SUPFAM" id="SSF49354">
    <property type="entry name" value="PapD-like"/>
    <property type="match status" value="1"/>
</dbReference>
<protein>
    <recommendedName>
        <fullName evidence="8">MSP domain-containing protein</fullName>
    </recommendedName>
</protein>
<evidence type="ECO:0000256" key="2">
    <source>
        <dbReference type="ARBA" id="ARBA00008932"/>
    </source>
</evidence>
<comment type="caution">
    <text evidence="9">The sequence shown here is derived from an EMBL/GenBank/DDBJ whole genome shotgun (WGS) entry which is preliminary data.</text>
</comment>
<feature type="transmembrane region" description="Helical" evidence="7">
    <location>
        <begin position="277"/>
        <end position="296"/>
    </location>
</feature>
<dbReference type="GeneID" id="59339028"/>
<accession>A0A8H6CIY7</accession>
<sequence>MSVTLDPPELGFRRPFTHEVTQLLRLSNPSKDPIAFKVKTTAPKQYCVRPNSGRIEVGSEVEVQVLLQAMREDPPPDARCRDKFLVQSVAITPERDLGSVTAIWQNVEKISKGSIEERKIRVVFLPADGTASTPQHNNVNGIHLGNEAPPAYGSPAPSYGSPAPEAVTPGTRSANAADSHSFNDSKTMTESASNAAASAQSTVGAAASSVANAVPMSGDDVRAQLAQAKATIARMTQQSEEQGLRQRKTDAVNQDSRERIATGTTGMGVQQQPADGVPVQIVAALCLLSFLLAYFLF</sequence>
<dbReference type="GO" id="GO:0140506">
    <property type="term" value="F:endoplasmic reticulum-autophagosome adaptor activity"/>
    <property type="evidence" value="ECO:0007669"/>
    <property type="project" value="UniProtKB-ARBA"/>
</dbReference>
<dbReference type="GO" id="GO:0033149">
    <property type="term" value="F:FFAT motif binding"/>
    <property type="evidence" value="ECO:0007669"/>
    <property type="project" value="TreeGrafter"/>
</dbReference>
<dbReference type="RefSeq" id="XP_037153124.1">
    <property type="nucleotide sequence ID" value="XM_037301490.1"/>
</dbReference>
<dbReference type="GO" id="GO:0035091">
    <property type="term" value="F:phosphatidylinositol binding"/>
    <property type="evidence" value="ECO:0007669"/>
    <property type="project" value="UniProtKB-ARBA"/>
</dbReference>
<dbReference type="InterPro" id="IPR013783">
    <property type="entry name" value="Ig-like_fold"/>
</dbReference>
<dbReference type="PROSITE" id="PS50202">
    <property type="entry name" value="MSP"/>
    <property type="match status" value="1"/>
</dbReference>
<dbReference type="GO" id="GO:0007009">
    <property type="term" value="P:plasma membrane organization"/>
    <property type="evidence" value="ECO:0007669"/>
    <property type="project" value="UniProtKB-ARBA"/>
</dbReference>
<dbReference type="GO" id="GO:0051685">
    <property type="term" value="P:maintenance of ER location"/>
    <property type="evidence" value="ECO:0007669"/>
    <property type="project" value="UniProtKB-ARBA"/>
</dbReference>
<dbReference type="AlphaFoldDB" id="A0A8H6CIY7"/>
<feature type="domain" description="MSP" evidence="8">
    <location>
        <begin position="2"/>
        <end position="125"/>
    </location>
</feature>
<dbReference type="GO" id="GO:0005886">
    <property type="term" value="C:plasma membrane"/>
    <property type="evidence" value="ECO:0007669"/>
    <property type="project" value="TreeGrafter"/>
</dbReference>
<organism evidence="9 10">
    <name type="scientific">Letharia lupina</name>
    <dbReference type="NCBI Taxonomy" id="560253"/>
    <lineage>
        <taxon>Eukaryota</taxon>
        <taxon>Fungi</taxon>
        <taxon>Dikarya</taxon>
        <taxon>Ascomycota</taxon>
        <taxon>Pezizomycotina</taxon>
        <taxon>Lecanoromycetes</taxon>
        <taxon>OSLEUM clade</taxon>
        <taxon>Lecanoromycetidae</taxon>
        <taxon>Lecanorales</taxon>
        <taxon>Lecanorineae</taxon>
        <taxon>Parmeliaceae</taxon>
        <taxon>Letharia</taxon>
    </lineage>
</organism>
<evidence type="ECO:0000256" key="7">
    <source>
        <dbReference type="SAM" id="Phobius"/>
    </source>
</evidence>
<keyword evidence="3 7" id="KW-0812">Transmembrane</keyword>
<dbReference type="PANTHER" id="PTHR10809:SF6">
    <property type="entry name" value="AT11025P-RELATED"/>
    <property type="match status" value="1"/>
</dbReference>
<dbReference type="GO" id="GO:0061817">
    <property type="term" value="P:endoplasmic reticulum-plasma membrane tethering"/>
    <property type="evidence" value="ECO:0007669"/>
    <property type="project" value="TreeGrafter"/>
</dbReference>
<evidence type="ECO:0000256" key="3">
    <source>
        <dbReference type="ARBA" id="ARBA00022692"/>
    </source>
</evidence>
<feature type="compositionally biased region" description="Low complexity" evidence="6">
    <location>
        <begin position="147"/>
        <end position="166"/>
    </location>
</feature>
<evidence type="ECO:0000256" key="4">
    <source>
        <dbReference type="ARBA" id="ARBA00022989"/>
    </source>
</evidence>
<dbReference type="FunFam" id="2.60.40.10:FF:000813">
    <property type="entry name" value="Vesicle-associated protein 1-1"/>
    <property type="match status" value="1"/>
</dbReference>
<evidence type="ECO:0000256" key="1">
    <source>
        <dbReference type="ARBA" id="ARBA00004163"/>
    </source>
</evidence>
<dbReference type="InterPro" id="IPR000535">
    <property type="entry name" value="MSP_dom"/>
</dbReference>
<dbReference type="Gene3D" id="2.60.40.10">
    <property type="entry name" value="Immunoglobulins"/>
    <property type="match status" value="1"/>
</dbReference>
<proteinExistence type="inferred from homology"/>
<dbReference type="EMBL" id="JACCJB010000009">
    <property type="protein sequence ID" value="KAF6224064.1"/>
    <property type="molecule type" value="Genomic_DNA"/>
</dbReference>
<evidence type="ECO:0000259" key="8">
    <source>
        <dbReference type="PROSITE" id="PS50202"/>
    </source>
</evidence>
<name>A0A8H6CIY7_9LECA</name>
<keyword evidence="10" id="KW-1185">Reference proteome</keyword>
<comment type="subcellular location">
    <subcellularLocation>
        <location evidence="1">Endoplasmic reticulum membrane</location>
        <topology evidence="1">Single-pass type IV membrane protein</topology>
    </subcellularLocation>
</comment>
<dbReference type="InterPro" id="IPR008962">
    <property type="entry name" value="PapD-like_sf"/>
</dbReference>
<dbReference type="GO" id="GO:0090158">
    <property type="term" value="P:endoplasmic reticulum membrane organization"/>
    <property type="evidence" value="ECO:0007669"/>
    <property type="project" value="TreeGrafter"/>
</dbReference>
<dbReference type="PIRSF" id="PIRSF019693">
    <property type="entry name" value="VAMP-associated"/>
    <property type="match status" value="1"/>
</dbReference>
<gene>
    <name evidence="9" type="ORF">HO133_010638</name>
</gene>